<sequence>MGSSIVYKGNACNDLIPVWLWLGCLFIYQSLEEFMNQGNSSVGFFKVL</sequence>
<evidence type="ECO:0000313" key="2">
    <source>
        <dbReference type="Proteomes" id="UP001428341"/>
    </source>
</evidence>
<accession>A0AAP0QG33</accession>
<name>A0AAP0QG33_9ROSI</name>
<dbReference type="AlphaFoldDB" id="A0AAP0QG33"/>
<comment type="caution">
    <text evidence="1">The sequence shown here is derived from an EMBL/GenBank/DDBJ whole genome shotgun (WGS) entry which is preliminary data.</text>
</comment>
<organism evidence="1 2">
    <name type="scientific">Citrus x changshan-huyou</name>
    <dbReference type="NCBI Taxonomy" id="2935761"/>
    <lineage>
        <taxon>Eukaryota</taxon>
        <taxon>Viridiplantae</taxon>
        <taxon>Streptophyta</taxon>
        <taxon>Embryophyta</taxon>
        <taxon>Tracheophyta</taxon>
        <taxon>Spermatophyta</taxon>
        <taxon>Magnoliopsida</taxon>
        <taxon>eudicotyledons</taxon>
        <taxon>Gunneridae</taxon>
        <taxon>Pentapetalae</taxon>
        <taxon>rosids</taxon>
        <taxon>malvids</taxon>
        <taxon>Sapindales</taxon>
        <taxon>Rutaceae</taxon>
        <taxon>Aurantioideae</taxon>
        <taxon>Citrus</taxon>
    </lineage>
</organism>
<keyword evidence="2" id="KW-1185">Reference proteome</keyword>
<reference evidence="1 2" key="1">
    <citation type="submission" date="2024-05" db="EMBL/GenBank/DDBJ databases">
        <title>Haplotype-resolved chromosome-level genome assembly of Huyou (Citrus changshanensis).</title>
        <authorList>
            <person name="Miao C."/>
            <person name="Chen W."/>
            <person name="Wu Y."/>
            <person name="Wang L."/>
            <person name="Zhao S."/>
            <person name="Grierson D."/>
            <person name="Xu C."/>
            <person name="Chen K."/>
        </authorList>
    </citation>
    <scope>NUCLEOTIDE SEQUENCE [LARGE SCALE GENOMIC DNA]</scope>
    <source>
        <strain evidence="1">01-14</strain>
        <tissue evidence="1">Leaf</tissue>
    </source>
</reference>
<proteinExistence type="predicted"/>
<dbReference type="Proteomes" id="UP001428341">
    <property type="component" value="Unassembled WGS sequence"/>
</dbReference>
<protein>
    <submittedName>
        <fullName evidence="1">Uncharacterized protein</fullName>
    </submittedName>
</protein>
<dbReference type="EMBL" id="JBCGBO010000007">
    <property type="protein sequence ID" value="KAK9188268.1"/>
    <property type="molecule type" value="Genomic_DNA"/>
</dbReference>
<evidence type="ECO:0000313" key="1">
    <source>
        <dbReference type="EMBL" id="KAK9188268.1"/>
    </source>
</evidence>
<gene>
    <name evidence="1" type="ORF">WN944_019669</name>
</gene>